<dbReference type="Proteomes" id="UP001210231">
    <property type="component" value="Unassembled WGS sequence"/>
</dbReference>
<protein>
    <submittedName>
        <fullName evidence="1">2'-5' RNA ligase family protein</fullName>
    </submittedName>
</protein>
<dbReference type="InterPro" id="IPR009097">
    <property type="entry name" value="Cyclic_Pdiesterase"/>
</dbReference>
<keyword evidence="1" id="KW-0436">Ligase</keyword>
<dbReference type="EMBL" id="JAQGEF010000003">
    <property type="protein sequence ID" value="MDA3613958.1"/>
    <property type="molecule type" value="Genomic_DNA"/>
</dbReference>
<reference evidence="1 2" key="1">
    <citation type="submission" date="2022-12" db="EMBL/GenBank/DDBJ databases">
        <title>Chitinophagaceae gen. sp. nov., a new member of the family Chitinophagaceae, isolated from soil in a chemical factory.</title>
        <authorList>
            <person name="Ke Z."/>
        </authorList>
    </citation>
    <scope>NUCLEOTIDE SEQUENCE [LARGE SCALE GENOMIC DNA]</scope>
    <source>
        <strain evidence="1 2">LY-5</strain>
    </source>
</reference>
<sequence>MSQFNKGYKQQFNRKNNYDKRRFNQHQNSLPDGFALYYIAILCGNEINEKVLSLKNYMQSTYGSRAALKSPAHLTIIPPFKSEEDLENNYKSFLDEVNFTLVPVTVKLNGYNHFGERVLFVDVEKTEALLNIEKETFNLFEDRFPAISFNAKPEFNPHVTIATRDIPEGKLSEALAYFKENHPFNDEFTVKELKLMKLKNNKWEEC</sequence>
<dbReference type="Gene3D" id="3.90.1140.10">
    <property type="entry name" value="Cyclic phosphodiesterase"/>
    <property type="match status" value="1"/>
</dbReference>
<dbReference type="InterPro" id="IPR050580">
    <property type="entry name" value="2H_phosphoesterase_YjcG-like"/>
</dbReference>
<dbReference type="RefSeq" id="WP_407030288.1">
    <property type="nucleotide sequence ID" value="NZ_JAQGEF010000003.1"/>
</dbReference>
<dbReference type="PANTHER" id="PTHR40037">
    <property type="entry name" value="PHOSPHOESTERASE YJCG-RELATED"/>
    <property type="match status" value="1"/>
</dbReference>
<accession>A0ABT4UGQ1</accession>
<dbReference type="SUPFAM" id="SSF55144">
    <property type="entry name" value="LigT-like"/>
    <property type="match status" value="1"/>
</dbReference>
<dbReference type="GO" id="GO:0016874">
    <property type="term" value="F:ligase activity"/>
    <property type="evidence" value="ECO:0007669"/>
    <property type="project" value="UniProtKB-KW"/>
</dbReference>
<dbReference type="PANTHER" id="PTHR40037:SF1">
    <property type="entry name" value="PHOSPHOESTERASE SAOUHSC_00951-RELATED"/>
    <property type="match status" value="1"/>
</dbReference>
<evidence type="ECO:0000313" key="2">
    <source>
        <dbReference type="Proteomes" id="UP001210231"/>
    </source>
</evidence>
<proteinExistence type="predicted"/>
<name>A0ABT4UGQ1_9BACT</name>
<gene>
    <name evidence="1" type="ORF">O3P16_04005</name>
</gene>
<dbReference type="Pfam" id="PF13563">
    <property type="entry name" value="2_5_RNA_ligase2"/>
    <property type="match status" value="1"/>
</dbReference>
<evidence type="ECO:0000313" key="1">
    <source>
        <dbReference type="EMBL" id="MDA3613958.1"/>
    </source>
</evidence>
<keyword evidence="2" id="KW-1185">Reference proteome</keyword>
<comment type="caution">
    <text evidence="1">The sequence shown here is derived from an EMBL/GenBank/DDBJ whole genome shotgun (WGS) entry which is preliminary data.</text>
</comment>
<organism evidence="1 2">
    <name type="scientific">Polluticaenibacter yanchengensis</name>
    <dbReference type="NCBI Taxonomy" id="3014562"/>
    <lineage>
        <taxon>Bacteria</taxon>
        <taxon>Pseudomonadati</taxon>
        <taxon>Bacteroidota</taxon>
        <taxon>Chitinophagia</taxon>
        <taxon>Chitinophagales</taxon>
        <taxon>Chitinophagaceae</taxon>
        <taxon>Polluticaenibacter</taxon>
    </lineage>
</organism>